<evidence type="ECO:0000256" key="3">
    <source>
        <dbReference type="PROSITE-ProRule" id="PRU00339"/>
    </source>
</evidence>
<keyword evidence="5" id="KW-1185">Reference proteome</keyword>
<evidence type="ECO:0000313" key="5">
    <source>
        <dbReference type="Proteomes" id="UP000422108"/>
    </source>
</evidence>
<dbReference type="SMART" id="SM00028">
    <property type="entry name" value="TPR"/>
    <property type="match status" value="6"/>
</dbReference>
<dbReference type="InterPro" id="IPR006597">
    <property type="entry name" value="Sel1-like"/>
</dbReference>
<feature type="repeat" description="TPR" evidence="3">
    <location>
        <begin position="107"/>
        <end position="140"/>
    </location>
</feature>
<reference evidence="4 5" key="1">
    <citation type="submission" date="2019-11" db="EMBL/GenBank/DDBJ databases">
        <title>Comparative genomics of hydrocarbon-degrading Desulfosarcina strains.</title>
        <authorList>
            <person name="Watanabe M."/>
            <person name="Kojima H."/>
            <person name="Fukui M."/>
        </authorList>
    </citation>
    <scope>NUCLEOTIDE SEQUENCE [LARGE SCALE GENOMIC DNA]</scope>
    <source>
        <strain evidence="5">oXyS1</strain>
    </source>
</reference>
<dbReference type="Pfam" id="PF13432">
    <property type="entry name" value="TPR_16"/>
    <property type="match status" value="1"/>
</dbReference>
<proteinExistence type="predicted"/>
<accession>A0A5K8A6U8</accession>
<dbReference type="RefSeq" id="WP_155309677.1">
    <property type="nucleotide sequence ID" value="NZ_AP021879.1"/>
</dbReference>
<dbReference type="Proteomes" id="UP000422108">
    <property type="component" value="Chromosome"/>
</dbReference>
<dbReference type="Pfam" id="PF13181">
    <property type="entry name" value="TPR_8"/>
    <property type="match status" value="1"/>
</dbReference>
<dbReference type="PROSITE" id="PS50293">
    <property type="entry name" value="TPR_REGION"/>
    <property type="match status" value="1"/>
</dbReference>
<gene>
    <name evidence="4" type="ORF">DSCOOX_15330</name>
</gene>
<dbReference type="InterPro" id="IPR011990">
    <property type="entry name" value="TPR-like_helical_dom_sf"/>
</dbReference>
<dbReference type="InterPro" id="IPR051012">
    <property type="entry name" value="CellSynth/LPSAsmb/PSIAsmb"/>
</dbReference>
<evidence type="ECO:0000256" key="1">
    <source>
        <dbReference type="ARBA" id="ARBA00022737"/>
    </source>
</evidence>
<protein>
    <submittedName>
        <fullName evidence="4">Uncharacterized protein</fullName>
    </submittedName>
</protein>
<dbReference type="SMART" id="SM00671">
    <property type="entry name" value="SEL1"/>
    <property type="match status" value="2"/>
</dbReference>
<evidence type="ECO:0000313" key="4">
    <source>
        <dbReference type="EMBL" id="BBO88353.1"/>
    </source>
</evidence>
<dbReference type="Gene3D" id="1.25.40.10">
    <property type="entry name" value="Tetratricopeptide repeat domain"/>
    <property type="match status" value="2"/>
</dbReference>
<dbReference type="AlphaFoldDB" id="A0A5K8A6U8"/>
<organism evidence="4 5">
    <name type="scientific">Desulfosarcina ovata subsp. ovata</name>
    <dbReference type="NCBI Taxonomy" id="2752305"/>
    <lineage>
        <taxon>Bacteria</taxon>
        <taxon>Pseudomonadati</taxon>
        <taxon>Thermodesulfobacteriota</taxon>
        <taxon>Desulfobacteria</taxon>
        <taxon>Desulfobacterales</taxon>
        <taxon>Desulfosarcinaceae</taxon>
        <taxon>Desulfosarcina</taxon>
    </lineage>
</organism>
<dbReference type="EMBL" id="AP021879">
    <property type="protein sequence ID" value="BBO88353.1"/>
    <property type="molecule type" value="Genomic_DNA"/>
</dbReference>
<dbReference type="PANTHER" id="PTHR45586">
    <property type="entry name" value="TPR REPEAT-CONTAINING PROTEIN PA4667"/>
    <property type="match status" value="1"/>
</dbReference>
<dbReference type="InterPro" id="IPR019734">
    <property type="entry name" value="TPR_rpt"/>
</dbReference>
<dbReference type="PANTHER" id="PTHR45586:SF1">
    <property type="entry name" value="LIPOPOLYSACCHARIDE ASSEMBLY PROTEIN B"/>
    <property type="match status" value="1"/>
</dbReference>
<dbReference type="SUPFAM" id="SSF48452">
    <property type="entry name" value="TPR-like"/>
    <property type="match status" value="1"/>
</dbReference>
<feature type="repeat" description="TPR" evidence="3">
    <location>
        <begin position="38"/>
        <end position="71"/>
    </location>
</feature>
<keyword evidence="2 3" id="KW-0802">TPR repeat</keyword>
<sequence length="314" mass="35243">MTITEDKLETIKDMISNGGQQEALTALTELVDEEKGNSEAHSILGNLYYSSNEKEKALCHYEKSAQLEPDNTNYLKSYADLLYSEKQDAAGALIIYEKLVEQCSGEINTIMMAGHLSVSVGNLEKAVKYYNAALDIEPWNFEAPKFLEAIKRQTEQKQNEVSLETAYQRCLELENLGQTDAAIDALKDITVKNPDFALAYNDLGVLLFRKGNKAKSLEYYEKAVSIDPNNANFQKNLADFYLIEQGEVEKALNIYLSVLTDNPEDIEVLMVAGHICSAMGKFQSASVFYDRILSVEPWNIEASERLNSLKQKMA</sequence>
<evidence type="ECO:0000256" key="2">
    <source>
        <dbReference type="ARBA" id="ARBA00022803"/>
    </source>
</evidence>
<feature type="repeat" description="TPR" evidence="3">
    <location>
        <begin position="197"/>
        <end position="230"/>
    </location>
</feature>
<name>A0A5K8A6U8_9BACT</name>
<keyword evidence="1" id="KW-0677">Repeat</keyword>
<dbReference type="PROSITE" id="PS50005">
    <property type="entry name" value="TPR"/>
    <property type="match status" value="3"/>
</dbReference>